<evidence type="ECO:0000313" key="5">
    <source>
        <dbReference type="Proteomes" id="UP000756860"/>
    </source>
</evidence>
<sequence length="547" mass="61068">MEIGRKIAISSAVAAGMITLLVYLRALTCGFVNFDDTFYVVHNLDIRHLDGSLFSQAFTTPFVELWMPLTWISLAVDYHFWGLNPMGYHLTNILLHAVNTGLVVLIADRFCRERFIGSDDEPASPNYLYPGMLLLAGLLFGIHPLRVESVAWVAERKDVLNGVFSLGAILWYLRYAQLRDMAESRGAAVRSYAFSLVFLLMSLMAKPVSVVIPAMLLVADWYPLGRFRREEIGRVLLEKVPYFTLSVASSVVTIYFAQQINIMVPQSDLSLVQRFMLSGNAVFEYCRMLLYPVGILPLYLIPNPIPVEFAVTAALVAIFTCVCLGFGRKYPCLTATWLCFIIPLLPVLAFFQNGVQAFAARYTYLPSVALSVAMAAMIAGAYRSLTNAGRGYVRFVVAGVMSSILLFYAGMTVHLIGSWKNTETLWTRVITIRPIGRAFYFRAEYYLETGKHQAAADDLLTSIRIAESAGNPEAFNLYALRGDALSRAGRHEESVRDFTAAIERYPEPNYFYHRGVALKAMGKANEAEADFRRAGTATGPIQWVNLQ</sequence>
<proteinExistence type="predicted"/>
<reference evidence="4 5" key="1">
    <citation type="submission" date="2021-05" db="EMBL/GenBank/DDBJ databases">
        <title>The draft genome of Geobacter luticola JCM 17780.</title>
        <authorList>
            <person name="Xu Z."/>
            <person name="Masuda Y."/>
            <person name="Itoh H."/>
            <person name="Senoo K."/>
        </authorList>
    </citation>
    <scope>NUCLEOTIDE SEQUENCE [LARGE SCALE GENOMIC DNA]</scope>
    <source>
        <strain evidence="4 5">JCM 17780</strain>
    </source>
</reference>
<keyword evidence="1" id="KW-0677">Repeat</keyword>
<keyword evidence="5" id="KW-1185">Reference proteome</keyword>
<evidence type="ECO:0000256" key="1">
    <source>
        <dbReference type="ARBA" id="ARBA00022737"/>
    </source>
</evidence>
<dbReference type="PANTHER" id="PTHR44227:SF3">
    <property type="entry name" value="PROTEIN O-MANNOSYL-TRANSFERASE TMTC4"/>
    <property type="match status" value="1"/>
</dbReference>
<dbReference type="SUPFAM" id="SSF48452">
    <property type="entry name" value="TPR-like"/>
    <property type="match status" value="1"/>
</dbReference>
<evidence type="ECO:0000313" key="4">
    <source>
        <dbReference type="EMBL" id="MBT0652301.1"/>
    </source>
</evidence>
<feature type="transmembrane region" description="Helical" evidence="3">
    <location>
        <begin position="240"/>
        <end position="262"/>
    </location>
</feature>
<dbReference type="RefSeq" id="WP_214174254.1">
    <property type="nucleotide sequence ID" value="NZ_JAHCVK010000001.1"/>
</dbReference>
<dbReference type="InterPro" id="IPR019734">
    <property type="entry name" value="TPR_rpt"/>
</dbReference>
<feature type="transmembrane region" description="Helical" evidence="3">
    <location>
        <begin position="12"/>
        <end position="34"/>
    </location>
</feature>
<dbReference type="EMBL" id="JAHCVK010000001">
    <property type="protein sequence ID" value="MBT0652301.1"/>
    <property type="molecule type" value="Genomic_DNA"/>
</dbReference>
<dbReference type="PANTHER" id="PTHR44227">
    <property type="match status" value="1"/>
</dbReference>
<evidence type="ECO:0000256" key="3">
    <source>
        <dbReference type="SAM" id="Phobius"/>
    </source>
</evidence>
<dbReference type="SMART" id="SM00028">
    <property type="entry name" value="TPR"/>
    <property type="match status" value="2"/>
</dbReference>
<name>A0ABS5SAA8_9BACT</name>
<protein>
    <submittedName>
        <fullName evidence="4">Tetratricopeptide repeat protein</fullName>
    </submittedName>
</protein>
<organism evidence="4 5">
    <name type="scientific">Geomobilimonas luticola</name>
    <dbReference type="NCBI Taxonomy" id="1114878"/>
    <lineage>
        <taxon>Bacteria</taxon>
        <taxon>Pseudomonadati</taxon>
        <taxon>Thermodesulfobacteriota</taxon>
        <taxon>Desulfuromonadia</taxon>
        <taxon>Geobacterales</taxon>
        <taxon>Geobacteraceae</taxon>
        <taxon>Geomobilimonas</taxon>
    </lineage>
</organism>
<dbReference type="Pfam" id="PF13181">
    <property type="entry name" value="TPR_8"/>
    <property type="match status" value="1"/>
</dbReference>
<dbReference type="Gene3D" id="1.25.40.10">
    <property type="entry name" value="Tetratricopeptide repeat domain"/>
    <property type="match status" value="1"/>
</dbReference>
<keyword evidence="3" id="KW-1133">Transmembrane helix</keyword>
<keyword evidence="3" id="KW-0472">Membrane</keyword>
<dbReference type="InterPro" id="IPR052346">
    <property type="entry name" value="O-mannosyl-transferase_TMTC"/>
</dbReference>
<comment type="caution">
    <text evidence="4">The sequence shown here is derived from an EMBL/GenBank/DDBJ whole genome shotgun (WGS) entry which is preliminary data.</text>
</comment>
<dbReference type="InterPro" id="IPR011990">
    <property type="entry name" value="TPR-like_helical_dom_sf"/>
</dbReference>
<dbReference type="Proteomes" id="UP000756860">
    <property type="component" value="Unassembled WGS sequence"/>
</dbReference>
<feature type="transmembrane region" description="Helical" evidence="3">
    <location>
        <begin position="333"/>
        <end position="351"/>
    </location>
</feature>
<accession>A0ABS5SAA8</accession>
<feature type="transmembrane region" description="Helical" evidence="3">
    <location>
        <begin position="159"/>
        <end position="176"/>
    </location>
</feature>
<gene>
    <name evidence="4" type="ORF">KI810_04480</name>
</gene>
<feature type="transmembrane region" description="Helical" evidence="3">
    <location>
        <begin position="307"/>
        <end position="327"/>
    </location>
</feature>
<feature type="transmembrane region" description="Helical" evidence="3">
    <location>
        <begin position="391"/>
        <end position="411"/>
    </location>
</feature>
<evidence type="ECO:0000256" key="2">
    <source>
        <dbReference type="ARBA" id="ARBA00022803"/>
    </source>
</evidence>
<keyword evidence="3" id="KW-0812">Transmembrane</keyword>
<feature type="transmembrane region" description="Helical" evidence="3">
    <location>
        <begin position="127"/>
        <end position="147"/>
    </location>
</feature>
<feature type="transmembrane region" description="Helical" evidence="3">
    <location>
        <begin position="196"/>
        <end position="219"/>
    </location>
</feature>
<keyword evidence="2" id="KW-0802">TPR repeat</keyword>
<feature type="transmembrane region" description="Helical" evidence="3">
    <location>
        <begin position="282"/>
        <end position="300"/>
    </location>
</feature>
<feature type="transmembrane region" description="Helical" evidence="3">
    <location>
        <begin position="88"/>
        <end position="107"/>
    </location>
</feature>
<feature type="transmembrane region" description="Helical" evidence="3">
    <location>
        <begin position="363"/>
        <end position="385"/>
    </location>
</feature>